<dbReference type="RefSeq" id="WP_343909020.1">
    <property type="nucleotide sequence ID" value="NZ_BAAAJE010000019.1"/>
</dbReference>
<dbReference type="Proteomes" id="UP001499979">
    <property type="component" value="Unassembled WGS sequence"/>
</dbReference>
<comment type="caution">
    <text evidence="1">The sequence shown here is derived from an EMBL/GenBank/DDBJ whole genome shotgun (WGS) entry which is preliminary data.</text>
</comment>
<organism evidence="1 2">
    <name type="scientific">Nocardioides aquiterrae</name>
    <dbReference type="NCBI Taxonomy" id="203799"/>
    <lineage>
        <taxon>Bacteria</taxon>
        <taxon>Bacillati</taxon>
        <taxon>Actinomycetota</taxon>
        <taxon>Actinomycetes</taxon>
        <taxon>Propionibacteriales</taxon>
        <taxon>Nocardioidaceae</taxon>
        <taxon>Nocardioides</taxon>
    </lineage>
</organism>
<accession>A0ABN1ULT9</accession>
<evidence type="ECO:0000313" key="2">
    <source>
        <dbReference type="Proteomes" id="UP001499979"/>
    </source>
</evidence>
<gene>
    <name evidence="1" type="ORF">GCM10009606_36170</name>
</gene>
<evidence type="ECO:0008006" key="3">
    <source>
        <dbReference type="Google" id="ProtNLM"/>
    </source>
</evidence>
<evidence type="ECO:0000313" key="1">
    <source>
        <dbReference type="EMBL" id="GAA1154669.1"/>
    </source>
</evidence>
<proteinExistence type="predicted"/>
<sequence length="133" mass="13721">MSAAGAGYVPAMRFPLSRALSAATAAYGGYALAQPAHLWQAMKADRKDREGLELLARTYGVRDLAISAAGLLGGPGAVRAAMLVRVAMDLGDGLLLSTRTDDPDVRRKVLGVTLGWAGLNALALAIDTARDGG</sequence>
<reference evidence="1 2" key="1">
    <citation type="journal article" date="2019" name="Int. J. Syst. Evol. Microbiol.">
        <title>The Global Catalogue of Microorganisms (GCM) 10K type strain sequencing project: providing services to taxonomists for standard genome sequencing and annotation.</title>
        <authorList>
            <consortium name="The Broad Institute Genomics Platform"/>
            <consortium name="The Broad Institute Genome Sequencing Center for Infectious Disease"/>
            <person name="Wu L."/>
            <person name="Ma J."/>
        </authorList>
    </citation>
    <scope>NUCLEOTIDE SEQUENCE [LARGE SCALE GENOMIC DNA]</scope>
    <source>
        <strain evidence="1 2">JCM 11813</strain>
    </source>
</reference>
<keyword evidence="2" id="KW-1185">Reference proteome</keyword>
<protein>
    <recommendedName>
        <fullName evidence="3">DUF4267 domain-containing protein</fullName>
    </recommendedName>
</protein>
<dbReference type="EMBL" id="BAAAJE010000019">
    <property type="protein sequence ID" value="GAA1154669.1"/>
    <property type="molecule type" value="Genomic_DNA"/>
</dbReference>
<name>A0ABN1ULT9_9ACTN</name>